<accession>A0AAN6YV70</accession>
<dbReference type="Pfam" id="PF01753">
    <property type="entry name" value="zf-MYND"/>
    <property type="match status" value="1"/>
</dbReference>
<dbReference type="GO" id="GO:0008270">
    <property type="term" value="F:zinc ion binding"/>
    <property type="evidence" value="ECO:0007669"/>
    <property type="project" value="UniProtKB-KW"/>
</dbReference>
<evidence type="ECO:0000259" key="6">
    <source>
        <dbReference type="PROSITE" id="PS50865"/>
    </source>
</evidence>
<feature type="compositionally biased region" description="Low complexity" evidence="5">
    <location>
        <begin position="48"/>
        <end position="77"/>
    </location>
</feature>
<dbReference type="EMBL" id="MU853335">
    <property type="protein sequence ID" value="KAK4115235.1"/>
    <property type="molecule type" value="Genomic_DNA"/>
</dbReference>
<dbReference type="PROSITE" id="PS01360">
    <property type="entry name" value="ZF_MYND_1"/>
    <property type="match status" value="1"/>
</dbReference>
<keyword evidence="1" id="KW-0479">Metal-binding</keyword>
<dbReference type="Gene3D" id="6.10.140.2220">
    <property type="match status" value="1"/>
</dbReference>
<dbReference type="RefSeq" id="XP_064672805.1">
    <property type="nucleotide sequence ID" value="XM_064814615.1"/>
</dbReference>
<proteinExistence type="predicted"/>
<evidence type="ECO:0000256" key="3">
    <source>
        <dbReference type="ARBA" id="ARBA00022833"/>
    </source>
</evidence>
<organism evidence="7 8">
    <name type="scientific">Canariomyces notabilis</name>
    <dbReference type="NCBI Taxonomy" id="2074819"/>
    <lineage>
        <taxon>Eukaryota</taxon>
        <taxon>Fungi</taxon>
        <taxon>Dikarya</taxon>
        <taxon>Ascomycota</taxon>
        <taxon>Pezizomycotina</taxon>
        <taxon>Sordariomycetes</taxon>
        <taxon>Sordariomycetidae</taxon>
        <taxon>Sordariales</taxon>
        <taxon>Chaetomiaceae</taxon>
        <taxon>Canariomyces</taxon>
    </lineage>
</organism>
<keyword evidence="2 4" id="KW-0863">Zinc-finger</keyword>
<comment type="caution">
    <text evidence="7">The sequence shown here is derived from an EMBL/GenBank/DDBJ whole genome shotgun (WGS) entry which is preliminary data.</text>
</comment>
<reference evidence="7" key="2">
    <citation type="submission" date="2023-05" db="EMBL/GenBank/DDBJ databases">
        <authorList>
            <consortium name="Lawrence Berkeley National Laboratory"/>
            <person name="Steindorff A."/>
            <person name="Hensen N."/>
            <person name="Bonometti L."/>
            <person name="Westerberg I."/>
            <person name="Brannstrom I.O."/>
            <person name="Guillou S."/>
            <person name="Cros-Aarteil S."/>
            <person name="Calhoun S."/>
            <person name="Haridas S."/>
            <person name="Kuo A."/>
            <person name="Mondo S."/>
            <person name="Pangilinan J."/>
            <person name="Riley R."/>
            <person name="Labutti K."/>
            <person name="Andreopoulos B."/>
            <person name="Lipzen A."/>
            <person name="Chen C."/>
            <person name="Yanf M."/>
            <person name="Daum C."/>
            <person name="Ng V."/>
            <person name="Clum A."/>
            <person name="Ohm R."/>
            <person name="Martin F."/>
            <person name="Silar P."/>
            <person name="Natvig D."/>
            <person name="Lalanne C."/>
            <person name="Gautier V."/>
            <person name="Ament-Velasquez S.L."/>
            <person name="Kruys A."/>
            <person name="Hutchinson M.I."/>
            <person name="Powell A.J."/>
            <person name="Barry K."/>
            <person name="Miller A.N."/>
            <person name="Grigoriev I.V."/>
            <person name="Debuchy R."/>
            <person name="Gladieux P."/>
            <person name="Thoren M.H."/>
            <person name="Johannesson H."/>
        </authorList>
    </citation>
    <scope>NUCLEOTIDE SEQUENCE</scope>
    <source>
        <strain evidence="7">CBS 508.74</strain>
    </source>
</reference>
<sequence>MATSARSCASCQRSPPDVSLKHCAKCSTTFYCSRECQKADWKSHKRSCGTSRPSSASTSTTDPGNSTSTGTSGGMRSPKALSQPIRQPFTRLDNSTYLHPPMPEQDVYTLLIDAYRLRVTDTLNFDGPAKLRDEIFGGLSGASQTPLAGFRRFLELAAARGSRSGNSNATILPPWWDESKQEAYLSLAQGQGQQAGGNDTELCEWLNLSRRGKVDKAAVIERYGDPQFPMQLRMLAEAVYQRGVSGMAGTAMRKTMARMEQGGTGDMSASLFSITRPNV</sequence>
<evidence type="ECO:0000256" key="1">
    <source>
        <dbReference type="ARBA" id="ARBA00022723"/>
    </source>
</evidence>
<name>A0AAN6YV70_9PEZI</name>
<dbReference type="Proteomes" id="UP001302812">
    <property type="component" value="Unassembled WGS sequence"/>
</dbReference>
<feature type="region of interest" description="Disordered" evidence="5">
    <location>
        <begin position="44"/>
        <end position="100"/>
    </location>
</feature>
<protein>
    <recommendedName>
        <fullName evidence="6">MYND-type domain-containing protein</fullName>
    </recommendedName>
</protein>
<dbReference type="SUPFAM" id="SSF144232">
    <property type="entry name" value="HIT/MYND zinc finger-like"/>
    <property type="match status" value="1"/>
</dbReference>
<keyword evidence="8" id="KW-1185">Reference proteome</keyword>
<reference evidence="7" key="1">
    <citation type="journal article" date="2023" name="Mol. Phylogenet. Evol.">
        <title>Genome-scale phylogeny and comparative genomics of the fungal order Sordariales.</title>
        <authorList>
            <person name="Hensen N."/>
            <person name="Bonometti L."/>
            <person name="Westerberg I."/>
            <person name="Brannstrom I.O."/>
            <person name="Guillou S."/>
            <person name="Cros-Aarteil S."/>
            <person name="Calhoun S."/>
            <person name="Haridas S."/>
            <person name="Kuo A."/>
            <person name="Mondo S."/>
            <person name="Pangilinan J."/>
            <person name="Riley R."/>
            <person name="LaButti K."/>
            <person name="Andreopoulos B."/>
            <person name="Lipzen A."/>
            <person name="Chen C."/>
            <person name="Yan M."/>
            <person name="Daum C."/>
            <person name="Ng V."/>
            <person name="Clum A."/>
            <person name="Steindorff A."/>
            <person name="Ohm R.A."/>
            <person name="Martin F."/>
            <person name="Silar P."/>
            <person name="Natvig D.O."/>
            <person name="Lalanne C."/>
            <person name="Gautier V."/>
            <person name="Ament-Velasquez S.L."/>
            <person name="Kruys A."/>
            <person name="Hutchinson M.I."/>
            <person name="Powell A.J."/>
            <person name="Barry K."/>
            <person name="Miller A.N."/>
            <person name="Grigoriev I.V."/>
            <person name="Debuchy R."/>
            <person name="Gladieux P."/>
            <person name="Hiltunen Thoren M."/>
            <person name="Johannesson H."/>
        </authorList>
    </citation>
    <scope>NUCLEOTIDE SEQUENCE</scope>
    <source>
        <strain evidence="7">CBS 508.74</strain>
    </source>
</reference>
<gene>
    <name evidence="7" type="ORF">N656DRAFT_776330</name>
</gene>
<evidence type="ECO:0000256" key="4">
    <source>
        <dbReference type="PROSITE-ProRule" id="PRU00134"/>
    </source>
</evidence>
<feature type="domain" description="MYND-type" evidence="6">
    <location>
        <begin position="8"/>
        <end position="48"/>
    </location>
</feature>
<dbReference type="AlphaFoldDB" id="A0AAN6YV70"/>
<evidence type="ECO:0000256" key="5">
    <source>
        <dbReference type="SAM" id="MobiDB-lite"/>
    </source>
</evidence>
<dbReference type="PROSITE" id="PS50865">
    <property type="entry name" value="ZF_MYND_2"/>
    <property type="match status" value="1"/>
</dbReference>
<evidence type="ECO:0000256" key="2">
    <source>
        <dbReference type="ARBA" id="ARBA00022771"/>
    </source>
</evidence>
<evidence type="ECO:0000313" key="8">
    <source>
        <dbReference type="Proteomes" id="UP001302812"/>
    </source>
</evidence>
<evidence type="ECO:0000313" key="7">
    <source>
        <dbReference type="EMBL" id="KAK4115235.1"/>
    </source>
</evidence>
<dbReference type="GeneID" id="89938740"/>
<dbReference type="InterPro" id="IPR002893">
    <property type="entry name" value="Znf_MYND"/>
</dbReference>
<keyword evidence="3" id="KW-0862">Zinc</keyword>